<comment type="caution">
    <text evidence="1">The sequence shown here is derived from an EMBL/GenBank/DDBJ whole genome shotgun (WGS) entry which is preliminary data.</text>
</comment>
<keyword evidence="1" id="KW-0808">Transferase</keyword>
<reference evidence="2" key="1">
    <citation type="journal article" date="2019" name="Curr. Biol.">
        <title>Genome Sequence of Striga asiatica Provides Insight into the Evolution of Plant Parasitism.</title>
        <authorList>
            <person name="Yoshida S."/>
            <person name="Kim S."/>
            <person name="Wafula E.K."/>
            <person name="Tanskanen J."/>
            <person name="Kim Y.M."/>
            <person name="Honaas L."/>
            <person name="Yang Z."/>
            <person name="Spallek T."/>
            <person name="Conn C.E."/>
            <person name="Ichihashi Y."/>
            <person name="Cheong K."/>
            <person name="Cui S."/>
            <person name="Der J.P."/>
            <person name="Gundlach H."/>
            <person name="Jiao Y."/>
            <person name="Hori C."/>
            <person name="Ishida J.K."/>
            <person name="Kasahara H."/>
            <person name="Kiba T."/>
            <person name="Kim M.S."/>
            <person name="Koo N."/>
            <person name="Laohavisit A."/>
            <person name="Lee Y.H."/>
            <person name="Lumba S."/>
            <person name="McCourt P."/>
            <person name="Mortimer J.C."/>
            <person name="Mutuku J.M."/>
            <person name="Nomura T."/>
            <person name="Sasaki-Sekimoto Y."/>
            <person name="Seto Y."/>
            <person name="Wang Y."/>
            <person name="Wakatake T."/>
            <person name="Sakakibara H."/>
            <person name="Demura T."/>
            <person name="Yamaguchi S."/>
            <person name="Yoneyama K."/>
            <person name="Manabe R.I."/>
            <person name="Nelson D.C."/>
            <person name="Schulman A.H."/>
            <person name="Timko M.P."/>
            <person name="dePamphilis C.W."/>
            <person name="Choi D."/>
            <person name="Shirasu K."/>
        </authorList>
    </citation>
    <scope>NUCLEOTIDE SEQUENCE [LARGE SCALE GENOMIC DNA]</scope>
    <source>
        <strain evidence="2">cv. UVA1</strain>
    </source>
</reference>
<dbReference type="EMBL" id="BKCP01010514">
    <property type="protein sequence ID" value="GER53031.1"/>
    <property type="molecule type" value="Genomic_DNA"/>
</dbReference>
<proteinExistence type="predicted"/>
<dbReference type="AlphaFoldDB" id="A0A5A7R9T3"/>
<gene>
    <name evidence="1" type="ORF">STAS_30523</name>
</gene>
<evidence type="ECO:0000313" key="2">
    <source>
        <dbReference type="Proteomes" id="UP000325081"/>
    </source>
</evidence>
<protein>
    <submittedName>
        <fullName evidence="1">23S rRNA (Guanosine-2'-O-)-methyltransferaseRlmB</fullName>
    </submittedName>
</protein>
<keyword evidence="1" id="KW-0489">Methyltransferase</keyword>
<evidence type="ECO:0000313" key="1">
    <source>
        <dbReference type="EMBL" id="GER53031.1"/>
    </source>
</evidence>
<organism evidence="1 2">
    <name type="scientific">Striga asiatica</name>
    <name type="common">Asiatic witchweed</name>
    <name type="synonym">Buchnera asiatica</name>
    <dbReference type="NCBI Taxonomy" id="4170"/>
    <lineage>
        <taxon>Eukaryota</taxon>
        <taxon>Viridiplantae</taxon>
        <taxon>Streptophyta</taxon>
        <taxon>Embryophyta</taxon>
        <taxon>Tracheophyta</taxon>
        <taxon>Spermatophyta</taxon>
        <taxon>Magnoliopsida</taxon>
        <taxon>eudicotyledons</taxon>
        <taxon>Gunneridae</taxon>
        <taxon>Pentapetalae</taxon>
        <taxon>asterids</taxon>
        <taxon>lamiids</taxon>
        <taxon>Lamiales</taxon>
        <taxon>Orobanchaceae</taxon>
        <taxon>Buchnereae</taxon>
        <taxon>Striga</taxon>
    </lineage>
</organism>
<dbReference type="GO" id="GO:0008168">
    <property type="term" value="F:methyltransferase activity"/>
    <property type="evidence" value="ECO:0007669"/>
    <property type="project" value="UniProtKB-KW"/>
</dbReference>
<dbReference type="Proteomes" id="UP000325081">
    <property type="component" value="Unassembled WGS sequence"/>
</dbReference>
<accession>A0A5A7R9T3</accession>
<sequence length="214" mass="24132">MYWAIGPVTIVLRYFALGQIRGIIPAQSLLAHSQAMESASAGSGHAIRDMQSRIAGSVTFRSSDPLLPVVLEKLDCADESVCKEITDPENLFVCVEAAQHLRIHALERIRADNDFSWARESIFDSFLVFFALVDVSERRLYSDSALSFRLGSREHEVEPFAFVQPFEMPSYFDFHVVIGIFDLNASRSVDPLRPKPVRYSVPAFWARIWANTCS</sequence>
<keyword evidence="2" id="KW-1185">Reference proteome</keyword>
<dbReference type="GO" id="GO:0032259">
    <property type="term" value="P:methylation"/>
    <property type="evidence" value="ECO:0007669"/>
    <property type="project" value="UniProtKB-KW"/>
</dbReference>
<name>A0A5A7R9T3_STRAF</name>